<organism evidence="1">
    <name type="scientific">Siphoviridae sp. ctrG012</name>
    <dbReference type="NCBI Taxonomy" id="2826475"/>
    <lineage>
        <taxon>Viruses</taxon>
        <taxon>Duplodnaviria</taxon>
        <taxon>Heunggongvirae</taxon>
        <taxon>Uroviricota</taxon>
        <taxon>Caudoviricetes</taxon>
    </lineage>
</organism>
<reference evidence="1" key="1">
    <citation type="journal article" date="2021" name="Proc. Natl. Acad. Sci. U.S.A.">
        <title>A Catalog of Tens of Thousands of Viruses from Human Metagenomes Reveals Hidden Associations with Chronic Diseases.</title>
        <authorList>
            <person name="Tisza M.J."/>
            <person name="Buck C.B."/>
        </authorList>
    </citation>
    <scope>NUCLEOTIDE SEQUENCE</scope>
    <source>
        <strain evidence="1">CtrG012</strain>
    </source>
</reference>
<accession>A0A8S5M9Q0</accession>
<name>A0A8S5M9Q0_9CAUD</name>
<proteinExistence type="predicted"/>
<sequence>MMFVLGMISGACIGLLICSLCVISGRGTYDDR</sequence>
<dbReference type="EMBL" id="BK014857">
    <property type="protein sequence ID" value="DAD79073.1"/>
    <property type="molecule type" value="Genomic_DNA"/>
</dbReference>
<evidence type="ECO:0008006" key="2">
    <source>
        <dbReference type="Google" id="ProtNLM"/>
    </source>
</evidence>
<protein>
    <recommendedName>
        <fullName evidence="2">DUF3789 domain-containing protein</fullName>
    </recommendedName>
</protein>
<evidence type="ECO:0000313" key="1">
    <source>
        <dbReference type="EMBL" id="DAD79073.1"/>
    </source>
</evidence>